<accession>A0ABT6AKW0</accession>
<sequence length="493" mass="53091">MSTAHSATRFDVVVIGCGISGLSAAVAAASQGVSVAVLERATREEFGGNTRWTEAYLRMKSDSEVSDDFDDMLSANAGDNLDPNVIRSMAAPYENWPSYVKAHGMPDPELLSTLSSQAGPTVQWLKTFGIRFDALPTYFVTAAAPRLMPVGGGLAMIESLHAHASDLGVKFFYETTATRLARRDAEGDLRLSLVDSDGNAFELRGRNVVVASGGFEGNQEMLTQYLGQAARYVRPVARGGYYNKGEGIRMALDLGAAPAGDFSSFHAEPLDPRSAQVEALVMNFPYGILVNKLGQRFTDEAPGPVDVHYDHISRAFKDQPDGIAYVIFDERIHDVPNWKKGIRTDQPPLQAATLAELAKKCGISQEGLEQTVRAFNAACQPGEFSPLQEDHLCTVGIQPCKSNWSRPIDTGPYYAYPIMPGICFTFGGIKVNRNAQVVDTDGKTIPGLYAAGEASGLYYQVYTGATSVMRGAVFGKLAGEHAAALVRGSPDHS</sequence>
<reference evidence="6 7" key="1">
    <citation type="submission" date="2023-03" db="EMBL/GenBank/DDBJ databases">
        <title>Draft assemblies of triclosan tolerant bacteria isolated from returned activated sludge.</title>
        <authorList>
            <person name="Van Hamelsveld S."/>
        </authorList>
    </citation>
    <scope>NUCLEOTIDE SEQUENCE [LARGE SCALE GENOMIC DNA]</scope>
    <source>
        <strain evidence="6 7">GW210010_S58</strain>
    </source>
</reference>
<dbReference type="SUPFAM" id="SSF51905">
    <property type="entry name" value="FAD/NAD(P)-binding domain"/>
    <property type="match status" value="1"/>
</dbReference>
<name>A0ABT6AKW0_9BURK</name>
<protein>
    <submittedName>
        <fullName evidence="6">FAD-dependent tricarballylate dehydrogenase TcuA</fullName>
    </submittedName>
</protein>
<organism evidence="6 7">
    <name type="scientific">Cupriavidus basilensis</name>
    <dbReference type="NCBI Taxonomy" id="68895"/>
    <lineage>
        <taxon>Bacteria</taxon>
        <taxon>Pseudomonadati</taxon>
        <taxon>Pseudomonadota</taxon>
        <taxon>Betaproteobacteria</taxon>
        <taxon>Burkholderiales</taxon>
        <taxon>Burkholderiaceae</taxon>
        <taxon>Cupriavidus</taxon>
    </lineage>
</organism>
<keyword evidence="2" id="KW-0285">Flavoprotein</keyword>
<evidence type="ECO:0000256" key="3">
    <source>
        <dbReference type="ARBA" id="ARBA00022827"/>
    </source>
</evidence>
<dbReference type="RefSeq" id="WP_276264619.1">
    <property type="nucleotide sequence ID" value="NZ_JARJLM010000163.1"/>
</dbReference>
<dbReference type="PANTHER" id="PTHR43400:SF7">
    <property type="entry name" value="FAD-DEPENDENT OXIDOREDUCTASE 2 FAD BINDING DOMAIN-CONTAINING PROTEIN"/>
    <property type="match status" value="1"/>
</dbReference>
<dbReference type="InterPro" id="IPR027477">
    <property type="entry name" value="Succ_DH/fumarate_Rdtase_cat_sf"/>
</dbReference>
<dbReference type="Pfam" id="PF00890">
    <property type="entry name" value="FAD_binding_2"/>
    <property type="match status" value="1"/>
</dbReference>
<dbReference type="SUPFAM" id="SSF56425">
    <property type="entry name" value="Succinate dehydrogenase/fumarate reductase flavoprotein, catalytic domain"/>
    <property type="match status" value="1"/>
</dbReference>
<evidence type="ECO:0000256" key="2">
    <source>
        <dbReference type="ARBA" id="ARBA00022630"/>
    </source>
</evidence>
<dbReference type="PANTHER" id="PTHR43400">
    <property type="entry name" value="FUMARATE REDUCTASE"/>
    <property type="match status" value="1"/>
</dbReference>
<dbReference type="InterPro" id="IPR050315">
    <property type="entry name" value="FAD-oxidoreductase_2"/>
</dbReference>
<dbReference type="InterPro" id="IPR036188">
    <property type="entry name" value="FAD/NAD-bd_sf"/>
</dbReference>
<keyword evidence="4" id="KW-0560">Oxidoreductase</keyword>
<dbReference type="EMBL" id="JARJLM010000163">
    <property type="protein sequence ID" value="MDF3833221.1"/>
    <property type="molecule type" value="Genomic_DNA"/>
</dbReference>
<keyword evidence="7" id="KW-1185">Reference proteome</keyword>
<feature type="domain" description="FAD-dependent oxidoreductase 2 FAD-binding" evidence="5">
    <location>
        <begin position="11"/>
        <end position="464"/>
    </location>
</feature>
<comment type="caution">
    <text evidence="6">The sequence shown here is derived from an EMBL/GenBank/DDBJ whole genome shotgun (WGS) entry which is preliminary data.</text>
</comment>
<evidence type="ECO:0000256" key="4">
    <source>
        <dbReference type="ARBA" id="ARBA00023002"/>
    </source>
</evidence>
<evidence type="ECO:0000313" key="6">
    <source>
        <dbReference type="EMBL" id="MDF3833221.1"/>
    </source>
</evidence>
<dbReference type="Gene3D" id="3.50.50.60">
    <property type="entry name" value="FAD/NAD(P)-binding domain"/>
    <property type="match status" value="1"/>
</dbReference>
<evidence type="ECO:0000256" key="1">
    <source>
        <dbReference type="ARBA" id="ARBA00001974"/>
    </source>
</evidence>
<dbReference type="PRINTS" id="PR00368">
    <property type="entry name" value="FADPNR"/>
</dbReference>
<gene>
    <name evidence="6" type="primary">tcuA</name>
    <name evidence="6" type="ORF">P3W85_09715</name>
</gene>
<dbReference type="InterPro" id="IPR003953">
    <property type="entry name" value="FAD-dep_OxRdtase_2_FAD-bd"/>
</dbReference>
<keyword evidence="3" id="KW-0274">FAD</keyword>
<evidence type="ECO:0000313" key="7">
    <source>
        <dbReference type="Proteomes" id="UP001216674"/>
    </source>
</evidence>
<dbReference type="Proteomes" id="UP001216674">
    <property type="component" value="Unassembled WGS sequence"/>
</dbReference>
<dbReference type="Gene3D" id="3.90.700.10">
    <property type="entry name" value="Succinate dehydrogenase/fumarate reductase flavoprotein, catalytic domain"/>
    <property type="match status" value="1"/>
</dbReference>
<proteinExistence type="predicted"/>
<evidence type="ECO:0000259" key="5">
    <source>
        <dbReference type="Pfam" id="PF00890"/>
    </source>
</evidence>
<comment type="cofactor">
    <cofactor evidence="1">
        <name>FAD</name>
        <dbReference type="ChEBI" id="CHEBI:57692"/>
    </cofactor>
</comment>
<dbReference type="NCBIfam" id="NF006130">
    <property type="entry name" value="PRK08274.1"/>
    <property type="match status" value="1"/>
</dbReference>